<accession>A0ABR4SII9</accession>
<sequence length="119" mass="12578">MTPFGFMLRKFPLYAFGLDKLSCVIRGNAADFLALGTKQRCTSAGGAGITSRVEGAHPVLASTRVLRPVLARQEHQALVPMTLTCCGSFGASEFDSMVSVSHSGIGLCSPPRDLHNPLG</sequence>
<name>A0ABR4SII9_9MICO</name>
<comment type="caution">
    <text evidence="1">The sequence shown here is derived from an EMBL/GenBank/DDBJ whole genome shotgun (WGS) entry which is preliminary data.</text>
</comment>
<organism evidence="1 2">
    <name type="scientific">Dermabacter hominis 1368</name>
    <dbReference type="NCBI Taxonomy" id="1450519"/>
    <lineage>
        <taxon>Bacteria</taxon>
        <taxon>Bacillati</taxon>
        <taxon>Actinomycetota</taxon>
        <taxon>Actinomycetes</taxon>
        <taxon>Micrococcales</taxon>
        <taxon>Dermabacteraceae</taxon>
        <taxon>Dermabacter</taxon>
    </lineage>
</organism>
<proteinExistence type="predicted"/>
<evidence type="ECO:0000313" key="1">
    <source>
        <dbReference type="EMBL" id="KDS92827.1"/>
    </source>
</evidence>
<evidence type="ECO:0000313" key="2">
    <source>
        <dbReference type="Proteomes" id="UP000030182"/>
    </source>
</evidence>
<reference evidence="1 2" key="1">
    <citation type="submission" date="2014-01" db="EMBL/GenBank/DDBJ databases">
        <title>Draft genome sequence of the multidrug-resistant clinical isolate Dermabacter hominis 1368.</title>
        <authorList>
            <person name="Albersmeier A."/>
            <person name="Bomholt C."/>
            <person name="Glaub A."/>
            <person name="Ruckert C."/>
            <person name="Soriano F."/>
            <person name="Fernandez-Natal I."/>
            <person name="Tauch A."/>
        </authorList>
    </citation>
    <scope>NUCLEOTIDE SEQUENCE [LARGE SCALE GENOMIC DNA]</scope>
    <source>
        <strain evidence="1 2">1368</strain>
    </source>
</reference>
<keyword evidence="2" id="KW-1185">Reference proteome</keyword>
<gene>
    <name evidence="1" type="ORF">DHOM_09210</name>
</gene>
<dbReference type="EMBL" id="JDRS01000015">
    <property type="protein sequence ID" value="KDS92827.1"/>
    <property type="molecule type" value="Genomic_DNA"/>
</dbReference>
<dbReference type="Proteomes" id="UP000030182">
    <property type="component" value="Unassembled WGS sequence"/>
</dbReference>
<protein>
    <submittedName>
        <fullName evidence="1">Uncharacterized protein</fullName>
    </submittedName>
</protein>